<accession>A0A4U8TCS4</accession>
<reference evidence="2 3" key="1">
    <citation type="journal article" date="2014" name="Genome Announc.">
        <title>Draft genome sequences of eight enterohepatic helicobacter species isolated from both laboratory and wild rodents.</title>
        <authorList>
            <person name="Sheh A."/>
            <person name="Shen Z."/>
            <person name="Fox J.G."/>
        </authorList>
    </citation>
    <scope>NUCLEOTIDE SEQUENCE [LARGE SCALE GENOMIC DNA]</scope>
    <source>
        <strain evidence="2 3">MIT 09-6949</strain>
    </source>
</reference>
<dbReference type="Proteomes" id="UP000029733">
    <property type="component" value="Unassembled WGS sequence"/>
</dbReference>
<dbReference type="InterPro" id="IPR008471">
    <property type="entry name" value="MnmC-like_methylTransf"/>
</dbReference>
<name>A0A4U8TCS4_9HELI</name>
<dbReference type="PANTHER" id="PTHR39963:SF1">
    <property type="entry name" value="MNMC-LIKE METHYLTRANSFERASE DOMAIN-CONTAINING PROTEIN"/>
    <property type="match status" value="1"/>
</dbReference>
<feature type="domain" description="MnmC-like methyltransferase" evidence="1">
    <location>
        <begin position="167"/>
        <end position="256"/>
    </location>
</feature>
<dbReference type="GO" id="GO:0016645">
    <property type="term" value="F:oxidoreductase activity, acting on the CH-NH group of donors"/>
    <property type="evidence" value="ECO:0007669"/>
    <property type="project" value="InterPro"/>
</dbReference>
<evidence type="ECO:0000259" key="1">
    <source>
        <dbReference type="Pfam" id="PF05430"/>
    </source>
</evidence>
<evidence type="ECO:0000313" key="3">
    <source>
        <dbReference type="Proteomes" id="UP000029733"/>
    </source>
</evidence>
<keyword evidence="3" id="KW-1185">Reference proteome</keyword>
<evidence type="ECO:0000313" key="2">
    <source>
        <dbReference type="EMBL" id="TLD97780.1"/>
    </source>
</evidence>
<comment type="caution">
    <text evidence="2">The sequence shown here is derived from an EMBL/GenBank/DDBJ whole genome shotgun (WGS) entry which is preliminary data.</text>
</comment>
<protein>
    <recommendedName>
        <fullName evidence="1">MnmC-like methyltransferase domain-containing protein</fullName>
    </recommendedName>
</protein>
<sequence>MVSRNWLRESSDGSLSAYNSAFDECYHSLKDGALSETLHKHIYPSLEHICALDSINTESATESSRADSMCGDSLRALDCGALDSINALNLSTPLYVLDICFGLGYNSLALLATLAQNGFSGRVEIYSPELDESIFTRLRTFSYPALIEDFKDKDKILHFLESAPYGELSAYESRAKNMEFRLHIYKADALKLLAHLPQGAFHIVYQDAFSPKKNPTLWSEAYFCSLARLLHTQGIITTYSQSKAIRTNALNAGLYVYDYGAKLVRAGSLMSKAPLALKQTRQILS</sequence>
<dbReference type="STRING" id="1677920.LS71_05790"/>
<dbReference type="AlphaFoldDB" id="A0A4U8TCS4"/>
<dbReference type="SUPFAM" id="SSF53335">
    <property type="entry name" value="S-adenosyl-L-methionine-dependent methyltransferases"/>
    <property type="match status" value="1"/>
</dbReference>
<dbReference type="EMBL" id="JRPR02000001">
    <property type="protein sequence ID" value="TLD97780.1"/>
    <property type="molecule type" value="Genomic_DNA"/>
</dbReference>
<dbReference type="Gene3D" id="3.40.50.150">
    <property type="entry name" value="Vaccinia Virus protein VP39"/>
    <property type="match status" value="1"/>
</dbReference>
<proteinExistence type="predicted"/>
<dbReference type="PANTHER" id="PTHR39963">
    <property type="entry name" value="SLL0983 PROTEIN"/>
    <property type="match status" value="1"/>
</dbReference>
<dbReference type="InterPro" id="IPR029063">
    <property type="entry name" value="SAM-dependent_MTases_sf"/>
</dbReference>
<dbReference type="Pfam" id="PF05430">
    <property type="entry name" value="Methyltransf_30"/>
    <property type="match status" value="1"/>
</dbReference>
<organism evidence="2 3">
    <name type="scientific">Helicobacter jaachi</name>
    <dbReference type="NCBI Taxonomy" id="1677920"/>
    <lineage>
        <taxon>Bacteria</taxon>
        <taxon>Pseudomonadati</taxon>
        <taxon>Campylobacterota</taxon>
        <taxon>Epsilonproteobacteria</taxon>
        <taxon>Campylobacterales</taxon>
        <taxon>Helicobacteraceae</taxon>
        <taxon>Helicobacter</taxon>
    </lineage>
</organism>
<gene>
    <name evidence="2" type="ORF">LS71_003350</name>
</gene>
<dbReference type="OrthoDB" id="9786494at2"/>